<accession>A0A6J4TXD8</accession>
<evidence type="ECO:0000256" key="7">
    <source>
        <dbReference type="ARBA" id="ARBA00022927"/>
    </source>
</evidence>
<proteinExistence type="inferred from homology"/>
<keyword evidence="7" id="KW-0653">Protein transport</keyword>
<keyword evidence="6 11" id="KW-0812">Transmembrane</keyword>
<dbReference type="PROSITE" id="PS52015">
    <property type="entry name" value="TONB_CTD"/>
    <property type="match status" value="1"/>
</dbReference>
<dbReference type="PANTHER" id="PTHR33446:SF2">
    <property type="entry name" value="PROTEIN TONB"/>
    <property type="match status" value="1"/>
</dbReference>
<dbReference type="Pfam" id="PF03544">
    <property type="entry name" value="TonB_C"/>
    <property type="match status" value="1"/>
</dbReference>
<comment type="subcellular location">
    <subcellularLocation>
        <location evidence="1">Cell inner membrane</location>
        <topology evidence="1">Single-pass membrane protein</topology>
        <orientation evidence="1">Periplasmic side</orientation>
    </subcellularLocation>
</comment>
<dbReference type="GO" id="GO:0098797">
    <property type="term" value="C:plasma membrane protein complex"/>
    <property type="evidence" value="ECO:0007669"/>
    <property type="project" value="TreeGrafter"/>
</dbReference>
<protein>
    <recommendedName>
        <fullName evidence="12">TonB C-terminal domain-containing protein</fullName>
    </recommendedName>
</protein>
<keyword evidence="5" id="KW-0997">Cell inner membrane</keyword>
<keyword evidence="4" id="KW-1003">Cell membrane</keyword>
<dbReference type="NCBIfam" id="TIGR01352">
    <property type="entry name" value="tonB_Cterm"/>
    <property type="match status" value="1"/>
</dbReference>
<reference evidence="13" key="1">
    <citation type="submission" date="2020-02" db="EMBL/GenBank/DDBJ databases">
        <authorList>
            <person name="Meier V. D."/>
        </authorList>
    </citation>
    <scope>NUCLEOTIDE SEQUENCE</scope>
    <source>
        <strain evidence="13">AVDCRST_MAG23</strain>
    </source>
</reference>
<evidence type="ECO:0000256" key="11">
    <source>
        <dbReference type="SAM" id="Phobius"/>
    </source>
</evidence>
<evidence type="ECO:0000256" key="4">
    <source>
        <dbReference type="ARBA" id="ARBA00022475"/>
    </source>
</evidence>
<keyword evidence="3" id="KW-0813">Transport</keyword>
<organism evidence="13">
    <name type="scientific">uncultured Sphingosinicella sp</name>
    <dbReference type="NCBI Taxonomy" id="478748"/>
    <lineage>
        <taxon>Bacteria</taxon>
        <taxon>Pseudomonadati</taxon>
        <taxon>Pseudomonadota</taxon>
        <taxon>Alphaproteobacteria</taxon>
        <taxon>Sphingomonadales</taxon>
        <taxon>Sphingosinicellaceae</taxon>
        <taxon>Sphingosinicella</taxon>
        <taxon>environmental samples</taxon>
    </lineage>
</organism>
<evidence type="ECO:0000313" key="13">
    <source>
        <dbReference type="EMBL" id="CAA9534195.1"/>
    </source>
</evidence>
<evidence type="ECO:0000256" key="1">
    <source>
        <dbReference type="ARBA" id="ARBA00004383"/>
    </source>
</evidence>
<evidence type="ECO:0000256" key="3">
    <source>
        <dbReference type="ARBA" id="ARBA00022448"/>
    </source>
</evidence>
<dbReference type="PANTHER" id="PTHR33446">
    <property type="entry name" value="PROTEIN TONB-RELATED"/>
    <property type="match status" value="1"/>
</dbReference>
<evidence type="ECO:0000256" key="6">
    <source>
        <dbReference type="ARBA" id="ARBA00022692"/>
    </source>
</evidence>
<evidence type="ECO:0000256" key="8">
    <source>
        <dbReference type="ARBA" id="ARBA00022989"/>
    </source>
</evidence>
<dbReference type="Gene3D" id="3.30.1150.10">
    <property type="match status" value="1"/>
</dbReference>
<gene>
    <name evidence="13" type="ORF">AVDCRST_MAG23-1306</name>
</gene>
<dbReference type="InterPro" id="IPR006260">
    <property type="entry name" value="TonB/TolA_C"/>
</dbReference>
<dbReference type="GO" id="GO:0015031">
    <property type="term" value="P:protein transport"/>
    <property type="evidence" value="ECO:0007669"/>
    <property type="project" value="UniProtKB-KW"/>
</dbReference>
<feature type="transmembrane region" description="Helical" evidence="11">
    <location>
        <begin position="12"/>
        <end position="33"/>
    </location>
</feature>
<evidence type="ECO:0000256" key="10">
    <source>
        <dbReference type="SAM" id="MobiDB-lite"/>
    </source>
</evidence>
<dbReference type="GO" id="GO:0055085">
    <property type="term" value="P:transmembrane transport"/>
    <property type="evidence" value="ECO:0007669"/>
    <property type="project" value="InterPro"/>
</dbReference>
<dbReference type="EMBL" id="CADCWD010000051">
    <property type="protein sequence ID" value="CAA9534195.1"/>
    <property type="molecule type" value="Genomic_DNA"/>
</dbReference>
<dbReference type="InterPro" id="IPR037682">
    <property type="entry name" value="TonB_C"/>
</dbReference>
<evidence type="ECO:0000256" key="2">
    <source>
        <dbReference type="ARBA" id="ARBA00006555"/>
    </source>
</evidence>
<evidence type="ECO:0000256" key="5">
    <source>
        <dbReference type="ARBA" id="ARBA00022519"/>
    </source>
</evidence>
<keyword evidence="8 11" id="KW-1133">Transmembrane helix</keyword>
<keyword evidence="9 11" id="KW-0472">Membrane</keyword>
<feature type="domain" description="TonB C-terminal" evidence="12">
    <location>
        <begin position="163"/>
        <end position="255"/>
    </location>
</feature>
<comment type="similarity">
    <text evidence="2">Belongs to the TonB family.</text>
</comment>
<evidence type="ECO:0000259" key="12">
    <source>
        <dbReference type="PROSITE" id="PS52015"/>
    </source>
</evidence>
<dbReference type="InterPro" id="IPR051045">
    <property type="entry name" value="TonB-dependent_transducer"/>
</dbReference>
<dbReference type="SUPFAM" id="SSF74653">
    <property type="entry name" value="TolA/TonB C-terminal domain"/>
    <property type="match status" value="1"/>
</dbReference>
<feature type="region of interest" description="Disordered" evidence="10">
    <location>
        <begin position="48"/>
        <end position="95"/>
    </location>
</feature>
<feature type="compositionally biased region" description="Basic and acidic residues" evidence="10">
    <location>
        <begin position="61"/>
        <end position="82"/>
    </location>
</feature>
<sequence>MYQSQQQDRIKSLAAVAAFHALLGYAFITGLGMDMARAVDEQLKIFDVPDAPIPPPIEEPEPLKEKTKEKAPRLKPAPKDPEGAAAPPNIKSKPTEVVAPKREVVLEVPTPVVAAPIAGPGAAATSGNAPFVGPGTGAGGVGNGTGSGRYGNGGGGGGGAGLAQRVRLIRGGVSDADYPRSALRDNFQGSVHMRFLVTPEGRIGRCEVTRSSGHAGMDRETCRLMQQRLRYRPARDIYGRAVPAWTEGEQEWYMRRGADRWIEADIPDDE</sequence>
<dbReference type="GO" id="GO:0031992">
    <property type="term" value="F:energy transducer activity"/>
    <property type="evidence" value="ECO:0007669"/>
    <property type="project" value="TreeGrafter"/>
</dbReference>
<evidence type="ECO:0000256" key="9">
    <source>
        <dbReference type="ARBA" id="ARBA00023136"/>
    </source>
</evidence>
<name>A0A6J4TXD8_9SPHN</name>
<dbReference type="AlphaFoldDB" id="A0A6J4TXD8"/>